<evidence type="ECO:0000256" key="7">
    <source>
        <dbReference type="SAM" id="MobiDB-lite"/>
    </source>
</evidence>
<comment type="caution">
    <text evidence="8">The sequence shown here is derived from an EMBL/GenBank/DDBJ whole genome shotgun (WGS) entry which is preliminary data.</text>
</comment>
<accession>A0ABN7WRY9</accession>
<evidence type="ECO:0000256" key="4">
    <source>
        <dbReference type="ARBA" id="ARBA00022833"/>
    </source>
</evidence>
<feature type="coiled-coil region" evidence="6">
    <location>
        <begin position="304"/>
        <end position="331"/>
    </location>
</feature>
<feature type="non-terminal residue" evidence="8">
    <location>
        <position position="1"/>
    </location>
</feature>
<protein>
    <submittedName>
        <fullName evidence="8">35616_t:CDS:1</fullName>
    </submittedName>
</protein>
<feature type="non-terminal residue" evidence="8">
    <location>
        <position position="523"/>
    </location>
</feature>
<evidence type="ECO:0000256" key="3">
    <source>
        <dbReference type="ARBA" id="ARBA00022771"/>
    </source>
</evidence>
<feature type="region of interest" description="Disordered" evidence="7">
    <location>
        <begin position="26"/>
        <end position="56"/>
    </location>
</feature>
<keyword evidence="3" id="KW-0863">Zinc-finger</keyword>
<keyword evidence="5" id="KW-0539">Nucleus</keyword>
<gene>
    <name evidence="8" type="ORF">GMARGA_LOCUS34404</name>
</gene>
<dbReference type="EMBL" id="CAJVQB010060214">
    <property type="protein sequence ID" value="CAG8839341.1"/>
    <property type="molecule type" value="Genomic_DNA"/>
</dbReference>
<dbReference type="SUPFAM" id="SSF140996">
    <property type="entry name" value="Hermes dimerisation domain"/>
    <property type="match status" value="1"/>
</dbReference>
<dbReference type="PANTHER" id="PTHR46481:SF10">
    <property type="entry name" value="ZINC FINGER BED DOMAIN-CONTAINING PROTEIN 39"/>
    <property type="match status" value="1"/>
</dbReference>
<evidence type="ECO:0000256" key="6">
    <source>
        <dbReference type="SAM" id="Coils"/>
    </source>
</evidence>
<dbReference type="Proteomes" id="UP000789901">
    <property type="component" value="Unassembled WGS sequence"/>
</dbReference>
<dbReference type="SUPFAM" id="SSF53098">
    <property type="entry name" value="Ribonuclease H-like"/>
    <property type="match status" value="1"/>
</dbReference>
<comment type="subcellular location">
    <subcellularLocation>
        <location evidence="1">Nucleus</location>
    </subcellularLocation>
</comment>
<evidence type="ECO:0000313" key="9">
    <source>
        <dbReference type="Proteomes" id="UP000789901"/>
    </source>
</evidence>
<reference evidence="8 9" key="1">
    <citation type="submission" date="2021-06" db="EMBL/GenBank/DDBJ databases">
        <authorList>
            <person name="Kallberg Y."/>
            <person name="Tangrot J."/>
            <person name="Rosling A."/>
        </authorList>
    </citation>
    <scope>NUCLEOTIDE SEQUENCE [LARGE SCALE GENOMIC DNA]</scope>
    <source>
        <strain evidence="8 9">120-4 pot B 10/14</strain>
    </source>
</reference>
<keyword evidence="2" id="KW-0479">Metal-binding</keyword>
<evidence type="ECO:0000256" key="5">
    <source>
        <dbReference type="ARBA" id="ARBA00023242"/>
    </source>
</evidence>
<proteinExistence type="predicted"/>
<keyword evidence="4" id="KW-0862">Zinc</keyword>
<organism evidence="8 9">
    <name type="scientific">Gigaspora margarita</name>
    <dbReference type="NCBI Taxonomy" id="4874"/>
    <lineage>
        <taxon>Eukaryota</taxon>
        <taxon>Fungi</taxon>
        <taxon>Fungi incertae sedis</taxon>
        <taxon>Mucoromycota</taxon>
        <taxon>Glomeromycotina</taxon>
        <taxon>Glomeromycetes</taxon>
        <taxon>Diversisporales</taxon>
        <taxon>Gigasporaceae</taxon>
        <taxon>Gigaspora</taxon>
    </lineage>
</organism>
<dbReference type="InterPro" id="IPR012337">
    <property type="entry name" value="RNaseH-like_sf"/>
</dbReference>
<keyword evidence="9" id="KW-1185">Reference proteome</keyword>
<dbReference type="PANTHER" id="PTHR46481">
    <property type="entry name" value="ZINC FINGER BED DOMAIN-CONTAINING PROTEIN 4"/>
    <property type="match status" value="1"/>
</dbReference>
<evidence type="ECO:0000256" key="1">
    <source>
        <dbReference type="ARBA" id="ARBA00004123"/>
    </source>
</evidence>
<evidence type="ECO:0000256" key="2">
    <source>
        <dbReference type="ARBA" id="ARBA00022723"/>
    </source>
</evidence>
<name>A0ABN7WRY9_GIGMA</name>
<evidence type="ECO:0000313" key="8">
    <source>
        <dbReference type="EMBL" id="CAG8839341.1"/>
    </source>
</evidence>
<dbReference type="InterPro" id="IPR052035">
    <property type="entry name" value="ZnF_BED_domain_contain"/>
</dbReference>
<sequence length="523" mass="60134">HNNTSSNESLSRDNIIMDLDMITDYSNETSDTDHSNKNNNPNRSNKKPNKKVPNGQQECEQLVKTQGSTSNFQTHLNTHGITKSAKIIDAIKQPTISEMFYHAAGQNVCQKESINYALVEWIVTNLQPFYVLKNESFIKLIHTLNPYYELPSDKYIKALIHPSYNHLMENLKLFLATEIKTCRLTCDLWTACSKSGYIDVTCHFINSNYELKEALLAIKYVPYPHDAVNIKAKLEEIINNWRIFEKVILITTDNAMNIIKAINLMGVERVPCMAHMLQLAIGKGLKLAEVLIKRTKRLINFLTMPKQNKQLRKAQKLVKILKKNIDNNEQEFFLAISDTPTPTMSADNDYNICKNAICLKFLMITEEEWKVLEELTVILAPFAEIIQLLEGSNYTILSFIWPAIITFTRNCMPLSMSISNEELDLTNMSTIFDKEEEEDIINVDKELEIIIMANGGKFKLSQPQNTDNLEEKSIKKLDSWKHDKAIDLLREKYNLLSIGNKSITSLVNVEQNENQMRLFNNVW</sequence>
<keyword evidence="6" id="KW-0175">Coiled coil</keyword>